<dbReference type="RefSeq" id="WP_099412521.1">
    <property type="nucleotide sequence ID" value="NZ_PDYH01000003.1"/>
</dbReference>
<comment type="caution">
    <text evidence="3">The sequence shown here is derived from an EMBL/GenBank/DDBJ whole genome shotgun (WGS) entry which is preliminary data.</text>
</comment>
<reference evidence="3" key="1">
    <citation type="submission" date="2017-10" db="EMBL/GenBank/DDBJ databases">
        <title>Resolving the taxonomy of Roseburia spp., Eubacterium rectale and Agathobacter spp. through phylogenomic analysis.</title>
        <authorList>
            <person name="Sheridan P.O."/>
            <person name="Walker A.W."/>
            <person name="Duncan S.H."/>
            <person name="Scott K.P."/>
            <person name="Toole P.W.O."/>
            <person name="Luis P."/>
            <person name="Flint H.J."/>
        </authorList>
    </citation>
    <scope>NUCLEOTIDE SEQUENCE [LARGE SCALE GENOMIC DNA]</scope>
    <source>
        <strain evidence="3">JK10</strain>
    </source>
</reference>
<organism evidence="3 4">
    <name type="scientific">Pseudobutyrivibrio ruminis</name>
    <dbReference type="NCBI Taxonomy" id="46206"/>
    <lineage>
        <taxon>Bacteria</taxon>
        <taxon>Bacillati</taxon>
        <taxon>Bacillota</taxon>
        <taxon>Clostridia</taxon>
        <taxon>Lachnospirales</taxon>
        <taxon>Lachnospiraceae</taxon>
        <taxon>Pseudobutyrivibrio</taxon>
    </lineage>
</organism>
<keyword evidence="2" id="KW-0812">Transmembrane</keyword>
<dbReference type="EMBL" id="PDYH01000003">
    <property type="protein sequence ID" value="PHU41398.1"/>
    <property type="molecule type" value="Genomic_DNA"/>
</dbReference>
<name>A0A2G3EDL8_9FIRM</name>
<sequence length="347" mass="39377">MNNNEKVLKRAHRAKIFAIINILLLIAMFVYVNVTGAFDIQCLWFNKGYDASKYAFYVAASIFAISAIVGFIVCLGSKNSPDWEGLKSNDPYTLEDQGNSIRSLAKANGVKLPVVFPSMLILIVPIAAFLLINFNVMGFAWLHNGGNDVDTIISREEKIDKEDKEDKEDKDDSKADEKIDPKDVDARIDAMIKIGEKRGYNCTSSLTDDHYFVDFSAEKVLEDESLMIMIKKDGTVRSVDYHCNFLPDLSNTDNLRRCEEKISNLVDMVKEFYDKGLIDSEEYYTKVEISDEFKEKIENHSFDGEEFLTDYSSVDYKDNFNASASCLFFDDGTALFGVSVSYYESNY</sequence>
<gene>
    <name evidence="3" type="ORF">CSX00_00600</name>
</gene>
<accession>A0A2G3EDL8</accession>
<keyword evidence="4" id="KW-1185">Reference proteome</keyword>
<keyword evidence="2" id="KW-0472">Membrane</keyword>
<dbReference type="AlphaFoldDB" id="A0A2G3EDL8"/>
<feature type="transmembrane region" description="Helical" evidence="2">
    <location>
        <begin position="120"/>
        <end position="142"/>
    </location>
</feature>
<feature type="compositionally biased region" description="Basic and acidic residues" evidence="1">
    <location>
        <begin position="170"/>
        <end position="179"/>
    </location>
</feature>
<dbReference type="Proteomes" id="UP000224317">
    <property type="component" value="Unassembled WGS sequence"/>
</dbReference>
<feature type="transmembrane region" description="Helical" evidence="2">
    <location>
        <begin position="54"/>
        <end position="75"/>
    </location>
</feature>
<protein>
    <submittedName>
        <fullName evidence="3">Uncharacterized protein</fullName>
    </submittedName>
</protein>
<feature type="region of interest" description="Disordered" evidence="1">
    <location>
        <begin position="160"/>
        <end position="179"/>
    </location>
</feature>
<feature type="transmembrane region" description="Helical" evidence="2">
    <location>
        <begin position="16"/>
        <end position="34"/>
    </location>
</feature>
<evidence type="ECO:0000313" key="4">
    <source>
        <dbReference type="Proteomes" id="UP000224317"/>
    </source>
</evidence>
<evidence type="ECO:0000256" key="1">
    <source>
        <dbReference type="SAM" id="MobiDB-lite"/>
    </source>
</evidence>
<evidence type="ECO:0000256" key="2">
    <source>
        <dbReference type="SAM" id="Phobius"/>
    </source>
</evidence>
<keyword evidence="2" id="KW-1133">Transmembrane helix</keyword>
<proteinExistence type="predicted"/>
<evidence type="ECO:0000313" key="3">
    <source>
        <dbReference type="EMBL" id="PHU41398.1"/>
    </source>
</evidence>